<reference evidence="3" key="1">
    <citation type="journal article" date="2019" name="Int. J. Syst. Evol. Microbiol.">
        <title>The Global Catalogue of Microorganisms (GCM) 10K type strain sequencing project: providing services to taxonomists for standard genome sequencing and annotation.</title>
        <authorList>
            <consortium name="The Broad Institute Genomics Platform"/>
            <consortium name="The Broad Institute Genome Sequencing Center for Infectious Disease"/>
            <person name="Wu L."/>
            <person name="Ma J."/>
        </authorList>
    </citation>
    <scope>NUCLEOTIDE SEQUENCE [LARGE SCALE GENOMIC DNA]</scope>
    <source>
        <strain evidence="3">JCM 4816</strain>
    </source>
</reference>
<dbReference type="RefSeq" id="WP_380579598.1">
    <property type="nucleotide sequence ID" value="NZ_JBHSQJ010000010.1"/>
</dbReference>
<evidence type="ECO:0000256" key="1">
    <source>
        <dbReference type="SAM" id="MobiDB-lite"/>
    </source>
</evidence>
<organism evidence="2 3">
    <name type="scientific">Streptacidiphilus monticola</name>
    <dbReference type="NCBI Taxonomy" id="2161674"/>
    <lineage>
        <taxon>Bacteria</taxon>
        <taxon>Bacillati</taxon>
        <taxon>Actinomycetota</taxon>
        <taxon>Actinomycetes</taxon>
        <taxon>Kitasatosporales</taxon>
        <taxon>Streptomycetaceae</taxon>
        <taxon>Streptacidiphilus</taxon>
    </lineage>
</organism>
<evidence type="ECO:0000313" key="2">
    <source>
        <dbReference type="EMBL" id="MFC5906314.1"/>
    </source>
</evidence>
<name>A0ABW1FV12_9ACTN</name>
<protein>
    <submittedName>
        <fullName evidence="2">Uncharacterized protein</fullName>
    </submittedName>
</protein>
<proteinExistence type="predicted"/>
<dbReference type="Proteomes" id="UP001596174">
    <property type="component" value="Unassembled WGS sequence"/>
</dbReference>
<feature type="region of interest" description="Disordered" evidence="1">
    <location>
        <begin position="1"/>
        <end position="25"/>
    </location>
</feature>
<feature type="compositionally biased region" description="Low complexity" evidence="1">
    <location>
        <begin position="1"/>
        <end position="22"/>
    </location>
</feature>
<gene>
    <name evidence="2" type="ORF">ACFP3V_03645</name>
</gene>
<keyword evidence="3" id="KW-1185">Reference proteome</keyword>
<sequence>MTPTSTPLPSTPLASTPLALASRRPVPAETELRGILAGRLRRAEIDDLMHRLFAERDARTAAPPSALPALPALPATGCLLPTLEAGAR</sequence>
<comment type="caution">
    <text evidence="2">The sequence shown here is derived from an EMBL/GenBank/DDBJ whole genome shotgun (WGS) entry which is preliminary data.</text>
</comment>
<evidence type="ECO:0000313" key="3">
    <source>
        <dbReference type="Proteomes" id="UP001596174"/>
    </source>
</evidence>
<accession>A0ABW1FV12</accession>
<dbReference type="EMBL" id="JBHSQJ010000010">
    <property type="protein sequence ID" value="MFC5906314.1"/>
    <property type="molecule type" value="Genomic_DNA"/>
</dbReference>